<dbReference type="InterPro" id="IPR050925">
    <property type="entry name" value="Rhomboid_protease_S54"/>
</dbReference>
<keyword evidence="2 5" id="KW-0812">Transmembrane</keyword>
<dbReference type="RefSeq" id="WP_090029543.1">
    <property type="nucleotide sequence ID" value="NZ_FNEB01000008.1"/>
</dbReference>
<dbReference type="Gene3D" id="1.20.1540.10">
    <property type="entry name" value="Rhomboid-like"/>
    <property type="match status" value="1"/>
</dbReference>
<dbReference type="Pfam" id="PF01694">
    <property type="entry name" value="Rhomboid"/>
    <property type="match status" value="1"/>
</dbReference>
<feature type="transmembrane region" description="Helical" evidence="5">
    <location>
        <begin position="191"/>
        <end position="210"/>
    </location>
</feature>
<dbReference type="EMBL" id="FNEB01000008">
    <property type="protein sequence ID" value="SDJ09990.1"/>
    <property type="molecule type" value="Genomic_DNA"/>
</dbReference>
<evidence type="ECO:0000256" key="1">
    <source>
        <dbReference type="ARBA" id="ARBA00004141"/>
    </source>
</evidence>
<dbReference type="AlphaFoldDB" id="A0A1G8R0Q8"/>
<dbReference type="InterPro" id="IPR035952">
    <property type="entry name" value="Rhomboid-like_sf"/>
</dbReference>
<gene>
    <name evidence="7" type="ORF">SAMN05421850_108157</name>
</gene>
<keyword evidence="4 5" id="KW-0472">Membrane</keyword>
<dbReference type="GO" id="GO:0006508">
    <property type="term" value="P:proteolysis"/>
    <property type="evidence" value="ECO:0007669"/>
    <property type="project" value="UniProtKB-KW"/>
</dbReference>
<keyword evidence="3 5" id="KW-1133">Transmembrane helix</keyword>
<dbReference type="PANTHER" id="PTHR43731:SF26">
    <property type="entry name" value="RHOMBOID-LIKE PROTEIN 10, CHLOROPLASTIC"/>
    <property type="match status" value="1"/>
</dbReference>
<evidence type="ECO:0000256" key="3">
    <source>
        <dbReference type="ARBA" id="ARBA00022989"/>
    </source>
</evidence>
<proteinExistence type="predicted"/>
<evidence type="ECO:0000259" key="6">
    <source>
        <dbReference type="Pfam" id="PF01694"/>
    </source>
</evidence>
<feature type="transmembrane region" description="Helical" evidence="5">
    <location>
        <begin position="12"/>
        <end position="31"/>
    </location>
</feature>
<dbReference type="PANTHER" id="PTHR43731">
    <property type="entry name" value="RHOMBOID PROTEASE"/>
    <property type="match status" value="1"/>
</dbReference>
<organism evidence="7 8">
    <name type="scientific">Lutimaribacter saemankumensis</name>
    <dbReference type="NCBI Taxonomy" id="490829"/>
    <lineage>
        <taxon>Bacteria</taxon>
        <taxon>Pseudomonadati</taxon>
        <taxon>Pseudomonadota</taxon>
        <taxon>Alphaproteobacteria</taxon>
        <taxon>Rhodobacterales</taxon>
        <taxon>Roseobacteraceae</taxon>
        <taxon>Lutimaribacter</taxon>
    </lineage>
</organism>
<keyword evidence="7" id="KW-0378">Hydrolase</keyword>
<feature type="transmembrane region" description="Helical" evidence="5">
    <location>
        <begin position="107"/>
        <end position="127"/>
    </location>
</feature>
<feature type="transmembrane region" description="Helical" evidence="5">
    <location>
        <begin position="71"/>
        <end position="95"/>
    </location>
</feature>
<feature type="transmembrane region" description="Helical" evidence="5">
    <location>
        <begin position="133"/>
        <end position="153"/>
    </location>
</feature>
<feature type="transmembrane region" description="Helical" evidence="5">
    <location>
        <begin position="162"/>
        <end position="185"/>
    </location>
</feature>
<protein>
    <submittedName>
        <fullName evidence="7">Membrane associated serine protease, rhomboid family</fullName>
    </submittedName>
</protein>
<dbReference type="Proteomes" id="UP000199340">
    <property type="component" value="Unassembled WGS sequence"/>
</dbReference>
<feature type="domain" description="Peptidase S54 rhomboid" evidence="6">
    <location>
        <begin position="69"/>
        <end position="211"/>
    </location>
</feature>
<dbReference type="GO" id="GO:0016020">
    <property type="term" value="C:membrane"/>
    <property type="evidence" value="ECO:0007669"/>
    <property type="project" value="UniProtKB-SubCell"/>
</dbReference>
<name>A0A1G8R0Q8_9RHOB</name>
<evidence type="ECO:0000256" key="2">
    <source>
        <dbReference type="ARBA" id="ARBA00022692"/>
    </source>
</evidence>
<accession>A0A1G8R0Q8</accession>
<feature type="transmembrane region" description="Helical" evidence="5">
    <location>
        <begin position="43"/>
        <end position="59"/>
    </location>
</feature>
<evidence type="ECO:0000313" key="8">
    <source>
        <dbReference type="Proteomes" id="UP000199340"/>
    </source>
</evidence>
<reference evidence="7 8" key="1">
    <citation type="submission" date="2016-10" db="EMBL/GenBank/DDBJ databases">
        <authorList>
            <person name="de Groot N.N."/>
        </authorList>
    </citation>
    <scope>NUCLEOTIDE SEQUENCE [LARGE SCALE GENOMIC DNA]</scope>
    <source>
        <strain evidence="7 8">DSM 28010</strain>
    </source>
</reference>
<keyword evidence="7" id="KW-0645">Protease</keyword>
<dbReference type="GO" id="GO:0004252">
    <property type="term" value="F:serine-type endopeptidase activity"/>
    <property type="evidence" value="ECO:0007669"/>
    <property type="project" value="InterPro"/>
</dbReference>
<dbReference type="OrthoDB" id="9797190at2"/>
<dbReference type="SUPFAM" id="SSF144091">
    <property type="entry name" value="Rhomboid-like"/>
    <property type="match status" value="1"/>
</dbReference>
<evidence type="ECO:0000256" key="5">
    <source>
        <dbReference type="SAM" id="Phobius"/>
    </source>
</evidence>
<evidence type="ECO:0000256" key="4">
    <source>
        <dbReference type="ARBA" id="ARBA00023136"/>
    </source>
</evidence>
<evidence type="ECO:0000313" key="7">
    <source>
        <dbReference type="EMBL" id="SDJ09990.1"/>
    </source>
</evidence>
<comment type="subcellular location">
    <subcellularLocation>
        <location evidence="1">Membrane</location>
        <topology evidence="1">Multi-pass membrane protein</topology>
    </subcellularLocation>
</comment>
<sequence>MFRLKNLGRVPVALLLLAIPCIGIELILQGADHGFWGTQRWRALIYQFGAFWPGLLVGWRPNFSAQPVTMFATYAFLHGGLLHLAVNMITLFSLGGATIAQVGQRRFLAIYVLSTLLGGAFFALLSHSGFRPMVGASGALFGLAGALVTWNIIHTLKSDPGIWIAAASILWPIGILVLLNVLMYVGTGGTVAWETHLGGFLGGAGLALFLRSPPARSGA</sequence>
<keyword evidence="8" id="KW-1185">Reference proteome</keyword>
<dbReference type="STRING" id="490829.SAMN05421850_108157"/>
<dbReference type="InterPro" id="IPR022764">
    <property type="entry name" value="Peptidase_S54_rhomboid_dom"/>
</dbReference>